<evidence type="ECO:0000313" key="3">
    <source>
        <dbReference type="Proteomes" id="UP000756921"/>
    </source>
</evidence>
<feature type="compositionally biased region" description="Low complexity" evidence="1">
    <location>
        <begin position="1"/>
        <end position="30"/>
    </location>
</feature>
<reference evidence="2" key="1">
    <citation type="journal article" date="2020" name="Mol. Plant Microbe Interact.">
        <title>Genome Sequence of the Biocontrol Agent Coniothyrium minitans strain Conio (IMI 134523).</title>
        <authorList>
            <person name="Patel D."/>
            <person name="Shittu T.A."/>
            <person name="Baroncelli R."/>
            <person name="Muthumeenakshi S."/>
            <person name="Osborne T.H."/>
            <person name="Janganan T.K."/>
            <person name="Sreenivasaprasad S."/>
        </authorList>
    </citation>
    <scope>NUCLEOTIDE SEQUENCE</scope>
    <source>
        <strain evidence="2">Conio</strain>
    </source>
</reference>
<accession>A0A9P6GE82</accession>
<feature type="region of interest" description="Disordered" evidence="1">
    <location>
        <begin position="105"/>
        <end position="156"/>
    </location>
</feature>
<dbReference type="Proteomes" id="UP000756921">
    <property type="component" value="Unassembled WGS sequence"/>
</dbReference>
<dbReference type="AlphaFoldDB" id="A0A9P6GE82"/>
<sequence length="156" mass="17324">MSSTTPNASGATAAPASTTTTTTTTSNTPAEDARRLAEFSREIRRQDDLQRVRRAEIAGDHVADRAHAVARGGSRDSLMFHWLSDRVAELMGEALDIVNAEAEERRPAAPPLVPGRWPGCRRRRHRLRRPPAPHAPPVGTWVQRTGERSRRRPTRP</sequence>
<evidence type="ECO:0000256" key="1">
    <source>
        <dbReference type="SAM" id="MobiDB-lite"/>
    </source>
</evidence>
<dbReference type="EMBL" id="WJXW01000010">
    <property type="protein sequence ID" value="KAF9732574.1"/>
    <property type="molecule type" value="Genomic_DNA"/>
</dbReference>
<dbReference type="OrthoDB" id="10627786at2759"/>
<organism evidence="2 3">
    <name type="scientific">Paraphaeosphaeria minitans</name>
    <dbReference type="NCBI Taxonomy" id="565426"/>
    <lineage>
        <taxon>Eukaryota</taxon>
        <taxon>Fungi</taxon>
        <taxon>Dikarya</taxon>
        <taxon>Ascomycota</taxon>
        <taxon>Pezizomycotina</taxon>
        <taxon>Dothideomycetes</taxon>
        <taxon>Pleosporomycetidae</taxon>
        <taxon>Pleosporales</taxon>
        <taxon>Massarineae</taxon>
        <taxon>Didymosphaeriaceae</taxon>
        <taxon>Paraphaeosphaeria</taxon>
    </lineage>
</organism>
<proteinExistence type="predicted"/>
<comment type="caution">
    <text evidence="2">The sequence shown here is derived from an EMBL/GenBank/DDBJ whole genome shotgun (WGS) entry which is preliminary data.</text>
</comment>
<name>A0A9P6GE82_9PLEO</name>
<feature type="region of interest" description="Disordered" evidence="1">
    <location>
        <begin position="1"/>
        <end position="42"/>
    </location>
</feature>
<gene>
    <name evidence="2" type="ORF">PMIN01_09432</name>
</gene>
<protein>
    <submittedName>
        <fullName evidence="2">Uncharacterized protein</fullName>
    </submittedName>
</protein>
<feature type="compositionally biased region" description="Basic and acidic residues" evidence="1">
    <location>
        <begin position="31"/>
        <end position="42"/>
    </location>
</feature>
<evidence type="ECO:0000313" key="2">
    <source>
        <dbReference type="EMBL" id="KAF9732574.1"/>
    </source>
</evidence>
<keyword evidence="3" id="KW-1185">Reference proteome</keyword>
<feature type="compositionally biased region" description="Basic residues" evidence="1">
    <location>
        <begin position="119"/>
        <end position="131"/>
    </location>
</feature>